<evidence type="ECO:0008006" key="4">
    <source>
        <dbReference type="Google" id="ProtNLM"/>
    </source>
</evidence>
<feature type="non-terminal residue" evidence="2">
    <location>
        <position position="1"/>
    </location>
</feature>
<dbReference type="Proteomes" id="UP000256520">
    <property type="component" value="Unassembled WGS sequence"/>
</dbReference>
<dbReference type="RefSeq" id="WP_281271847.1">
    <property type="nucleotide sequence ID" value="NZ_PIOD01000007.1"/>
</dbReference>
<organism evidence="2 3">
    <name type="scientific">Oceanobacillus chungangensis</name>
    <dbReference type="NCBI Taxonomy" id="1229152"/>
    <lineage>
        <taxon>Bacteria</taxon>
        <taxon>Bacillati</taxon>
        <taxon>Bacillota</taxon>
        <taxon>Bacilli</taxon>
        <taxon>Bacillales</taxon>
        <taxon>Bacillaceae</taxon>
        <taxon>Oceanobacillus</taxon>
    </lineage>
</organism>
<dbReference type="NCBIfam" id="TIGR03721">
    <property type="entry name" value="exospore_TM"/>
    <property type="match status" value="1"/>
</dbReference>
<comment type="caution">
    <text evidence="2">The sequence shown here is derived from an EMBL/GenBank/DDBJ whole genome shotgun (WGS) entry which is preliminary data.</text>
</comment>
<keyword evidence="3" id="KW-1185">Reference proteome</keyword>
<protein>
    <recommendedName>
        <fullName evidence="4">Collagen-like repeat preface domain-containing protein</fullName>
    </recommendedName>
</protein>
<dbReference type="InterPro" id="IPR008160">
    <property type="entry name" value="Collagen"/>
</dbReference>
<reference evidence="3" key="1">
    <citation type="submission" date="2017-11" db="EMBL/GenBank/DDBJ databases">
        <authorList>
            <person name="Zhu W."/>
        </authorList>
    </citation>
    <scope>NUCLEOTIDE SEQUENCE [LARGE SCALE GENOMIC DNA]</scope>
    <source>
        <strain evidence="3">CAU 1051</strain>
    </source>
</reference>
<dbReference type="Pfam" id="PF01391">
    <property type="entry name" value="Collagen"/>
    <property type="match status" value="1"/>
</dbReference>
<accession>A0A3D8PTM0</accession>
<evidence type="ECO:0000313" key="3">
    <source>
        <dbReference type="Proteomes" id="UP000256520"/>
    </source>
</evidence>
<dbReference type="EMBL" id="PIOD01000007">
    <property type="protein sequence ID" value="RDW19344.1"/>
    <property type="molecule type" value="Genomic_DNA"/>
</dbReference>
<dbReference type="InterPro" id="IPR021210">
    <property type="entry name" value="Exosporium_BclB"/>
</dbReference>
<dbReference type="AlphaFoldDB" id="A0A3D8PTM0"/>
<proteinExistence type="predicted"/>
<evidence type="ECO:0000313" key="2">
    <source>
        <dbReference type="EMBL" id="RDW19344.1"/>
    </source>
</evidence>
<gene>
    <name evidence="2" type="ORF">CWR45_07870</name>
</gene>
<feature type="region of interest" description="Disordered" evidence="1">
    <location>
        <begin position="1"/>
        <end position="44"/>
    </location>
</feature>
<sequence length="223" mass="20743">TGDPGATGATGPTGATGDPGATGATGPTGVTGPNGATGSTGATGPTGAPGLGAIIPFASGLPVALTTVLGGVVGTTSLVGFGNSATGVTLLGSGNIDLTGAGGTLLNFAFSVPRAGTISSIAAYFSATASLLLAGTATIRAQIYRSAAPATNTFTPIPGTLVTLSPGIAAPITLGAIARGSLSGLNISVSQGDRLLMVFSTTVASPAIAGAVAGYASAGITIV</sequence>
<name>A0A3D8PTM0_9BACI</name>
<evidence type="ECO:0000256" key="1">
    <source>
        <dbReference type="SAM" id="MobiDB-lite"/>
    </source>
</evidence>